<dbReference type="GO" id="GO:0033743">
    <property type="term" value="F:peptide-methionine (R)-S-oxide reductase activity"/>
    <property type="evidence" value="ECO:0007669"/>
    <property type="project" value="UniProtKB-UniRule"/>
</dbReference>
<accession>W3V462</accession>
<dbReference type="GO" id="GO:0005737">
    <property type="term" value="C:cytoplasm"/>
    <property type="evidence" value="ECO:0007669"/>
    <property type="project" value="TreeGrafter"/>
</dbReference>
<dbReference type="EC" id="1.8.4.12" evidence="2 9"/>
<evidence type="ECO:0000256" key="5">
    <source>
        <dbReference type="ARBA" id="ARBA00022833"/>
    </source>
</evidence>
<keyword evidence="4 9" id="KW-0479">Metal-binding</keyword>
<organism evidence="11 12">
    <name type="scientific">Photorhabdus khanii NC19</name>
    <dbReference type="NCBI Taxonomy" id="1004151"/>
    <lineage>
        <taxon>Bacteria</taxon>
        <taxon>Pseudomonadati</taxon>
        <taxon>Pseudomonadota</taxon>
        <taxon>Gammaproteobacteria</taxon>
        <taxon>Enterobacterales</taxon>
        <taxon>Morganellaceae</taxon>
        <taxon>Photorhabdus</taxon>
    </lineage>
</organism>
<sequence>MGILSFDFIENTSLIKVVVMAKNPDVSLYTELTDIQRHVTQNAGTEPPFSGKLLHNKKSGVYHCLCCGQPLFMSDTKFDSGCGWPSFYQPVSDDAILYLDDNSHNMQRIEVRCRHCDAHLGHVFPDGPKPTGERFCINSVALSFTDENTGEKTVG</sequence>
<feature type="active site" description="Nucleophile" evidence="9">
    <location>
        <position position="136"/>
    </location>
</feature>
<evidence type="ECO:0000256" key="2">
    <source>
        <dbReference type="ARBA" id="ARBA00012499"/>
    </source>
</evidence>
<dbReference type="Gene3D" id="2.170.150.20">
    <property type="entry name" value="Peptide methionine sulfoxide reductase"/>
    <property type="match status" value="1"/>
</dbReference>
<keyword evidence="12" id="KW-1185">Reference proteome</keyword>
<dbReference type="GO" id="GO:0030091">
    <property type="term" value="P:protein repair"/>
    <property type="evidence" value="ECO:0007669"/>
    <property type="project" value="InterPro"/>
</dbReference>
<dbReference type="EMBL" id="AYSJ01000014">
    <property type="protein sequence ID" value="ETS30563.1"/>
    <property type="molecule type" value="Genomic_DNA"/>
</dbReference>
<evidence type="ECO:0000256" key="9">
    <source>
        <dbReference type="HAMAP-Rule" id="MF_01400"/>
    </source>
</evidence>
<dbReference type="InterPro" id="IPR011057">
    <property type="entry name" value="Mss4-like_sf"/>
</dbReference>
<evidence type="ECO:0000256" key="4">
    <source>
        <dbReference type="ARBA" id="ARBA00022723"/>
    </source>
</evidence>
<evidence type="ECO:0000256" key="3">
    <source>
        <dbReference type="ARBA" id="ARBA00021130"/>
    </source>
</evidence>
<dbReference type="PATRIC" id="fig|1004151.3.peg.3810"/>
<dbReference type="SUPFAM" id="SSF51316">
    <property type="entry name" value="Mss4-like"/>
    <property type="match status" value="1"/>
</dbReference>
<evidence type="ECO:0000256" key="7">
    <source>
        <dbReference type="ARBA" id="ARBA00048488"/>
    </source>
</evidence>
<evidence type="ECO:0000256" key="8">
    <source>
        <dbReference type="ARBA" id="ARBA00075819"/>
    </source>
</evidence>
<dbReference type="PANTHER" id="PTHR10173">
    <property type="entry name" value="METHIONINE SULFOXIDE REDUCTASE"/>
    <property type="match status" value="1"/>
</dbReference>
<feature type="binding site" evidence="9">
    <location>
        <position position="64"/>
    </location>
    <ligand>
        <name>Zn(2+)</name>
        <dbReference type="ChEBI" id="CHEBI:29105"/>
    </ligand>
</feature>
<dbReference type="InterPro" id="IPR028427">
    <property type="entry name" value="Met_Sox_Rdtase_MsrB"/>
</dbReference>
<comment type="similarity">
    <text evidence="1 9">Belongs to the MsrB Met sulfoxide reductase family.</text>
</comment>
<gene>
    <name evidence="9" type="primary">msrB</name>
    <name evidence="11" type="ORF">PTE_03918</name>
</gene>
<keyword evidence="6 9" id="KW-0560">Oxidoreductase</keyword>
<keyword evidence="5 9" id="KW-0862">Zinc</keyword>
<feature type="binding site" evidence="9">
    <location>
        <position position="116"/>
    </location>
    <ligand>
        <name>Zn(2+)</name>
        <dbReference type="ChEBI" id="CHEBI:29105"/>
    </ligand>
</feature>
<dbReference type="HAMAP" id="MF_01400">
    <property type="entry name" value="MsrB"/>
    <property type="match status" value="1"/>
</dbReference>
<evidence type="ECO:0000256" key="6">
    <source>
        <dbReference type="ARBA" id="ARBA00023002"/>
    </source>
</evidence>
<dbReference type="InterPro" id="IPR002579">
    <property type="entry name" value="Met_Sox_Rdtase_MsrB_dom"/>
</dbReference>
<proteinExistence type="inferred from homology"/>
<feature type="domain" description="MsrB" evidence="10">
    <location>
        <begin position="25"/>
        <end position="147"/>
    </location>
</feature>
<evidence type="ECO:0000313" key="12">
    <source>
        <dbReference type="Proteomes" id="UP000018957"/>
    </source>
</evidence>
<protein>
    <recommendedName>
        <fullName evidence="3 9">Peptide methionine sulfoxide reductase MsrB</fullName>
        <ecNumber evidence="2 9">1.8.4.12</ecNumber>
    </recommendedName>
    <alternativeName>
        <fullName evidence="8 9">Peptide-methionine (R)-S-oxide reductase</fullName>
    </alternativeName>
</protein>
<dbReference type="FunFam" id="2.170.150.20:FF:000001">
    <property type="entry name" value="Peptide methionine sulfoxide reductase MsrB"/>
    <property type="match status" value="1"/>
</dbReference>
<dbReference type="AlphaFoldDB" id="W3V462"/>
<comment type="cofactor">
    <cofactor evidence="9">
        <name>Zn(2+)</name>
        <dbReference type="ChEBI" id="CHEBI:29105"/>
    </cofactor>
    <text evidence="9">Binds 1 zinc ion per subunit. The zinc ion is important for the structural integrity of the protein.</text>
</comment>
<dbReference type="Proteomes" id="UP000018957">
    <property type="component" value="Unassembled WGS sequence"/>
</dbReference>
<evidence type="ECO:0000256" key="1">
    <source>
        <dbReference type="ARBA" id="ARBA00007174"/>
    </source>
</evidence>
<comment type="caution">
    <text evidence="11">The sequence shown here is derived from an EMBL/GenBank/DDBJ whole genome shotgun (WGS) entry which is preliminary data.</text>
</comment>
<evidence type="ECO:0000313" key="11">
    <source>
        <dbReference type="EMBL" id="ETS30563.1"/>
    </source>
</evidence>
<dbReference type="PANTHER" id="PTHR10173:SF52">
    <property type="entry name" value="METHIONINE-R-SULFOXIDE REDUCTASE B1"/>
    <property type="match status" value="1"/>
</dbReference>
<feature type="binding site" evidence="9">
    <location>
        <position position="113"/>
    </location>
    <ligand>
        <name>Zn(2+)</name>
        <dbReference type="ChEBI" id="CHEBI:29105"/>
    </ligand>
</feature>
<reference evidence="11 12" key="1">
    <citation type="submission" date="2013-11" db="EMBL/GenBank/DDBJ databases">
        <title>Elucidation of the Photorhabdus temperata genome and generation of transposon mutant library to identify motility mutants.</title>
        <authorList>
            <person name="Hurst S.G.IV."/>
            <person name="Micheals B."/>
            <person name="Abebe-Akele F."/>
            <person name="Rowedder H."/>
            <person name="Bullock H."/>
            <person name="Jackobeck R."/>
            <person name="Janicki E."/>
            <person name="Tisa L.S."/>
        </authorList>
    </citation>
    <scope>NUCLEOTIDE SEQUENCE [LARGE SCALE GENOMIC DNA]</scope>
    <source>
        <strain evidence="11 12">NC19</strain>
    </source>
</reference>
<dbReference type="GO" id="GO:0008270">
    <property type="term" value="F:zinc ion binding"/>
    <property type="evidence" value="ECO:0007669"/>
    <property type="project" value="UniProtKB-UniRule"/>
</dbReference>
<dbReference type="PROSITE" id="PS51790">
    <property type="entry name" value="MSRB"/>
    <property type="match status" value="1"/>
</dbReference>
<feature type="binding site" evidence="9">
    <location>
        <position position="67"/>
    </location>
    <ligand>
        <name>Zn(2+)</name>
        <dbReference type="ChEBI" id="CHEBI:29105"/>
    </ligand>
</feature>
<evidence type="ECO:0000259" key="10">
    <source>
        <dbReference type="PROSITE" id="PS51790"/>
    </source>
</evidence>
<dbReference type="NCBIfam" id="TIGR00357">
    <property type="entry name" value="peptide-methionine (R)-S-oxide reductase MsrB"/>
    <property type="match status" value="1"/>
</dbReference>
<dbReference type="GO" id="GO:0006979">
    <property type="term" value="P:response to oxidative stress"/>
    <property type="evidence" value="ECO:0007669"/>
    <property type="project" value="InterPro"/>
</dbReference>
<comment type="catalytic activity">
    <reaction evidence="7 9">
        <text>L-methionyl-[protein] + [thioredoxin]-disulfide + H2O = L-methionyl-(R)-S-oxide-[protein] + [thioredoxin]-dithiol</text>
        <dbReference type="Rhea" id="RHEA:24164"/>
        <dbReference type="Rhea" id="RHEA-COMP:10698"/>
        <dbReference type="Rhea" id="RHEA-COMP:10700"/>
        <dbReference type="Rhea" id="RHEA-COMP:12313"/>
        <dbReference type="Rhea" id="RHEA-COMP:12314"/>
        <dbReference type="ChEBI" id="CHEBI:15377"/>
        <dbReference type="ChEBI" id="CHEBI:16044"/>
        <dbReference type="ChEBI" id="CHEBI:29950"/>
        <dbReference type="ChEBI" id="CHEBI:45764"/>
        <dbReference type="ChEBI" id="CHEBI:50058"/>
        <dbReference type="EC" id="1.8.4.12"/>
    </reaction>
</comment>
<name>W3V462_9GAMM</name>
<dbReference type="Pfam" id="PF01641">
    <property type="entry name" value="SelR"/>
    <property type="match status" value="1"/>
</dbReference>